<dbReference type="PANTHER" id="PTHR42928:SF5">
    <property type="entry name" value="BLR1237 PROTEIN"/>
    <property type="match status" value="1"/>
</dbReference>
<evidence type="ECO:0000313" key="2">
    <source>
        <dbReference type="EMBL" id="MFC5522500.1"/>
    </source>
</evidence>
<dbReference type="EMBL" id="JBHSMX010000024">
    <property type="protein sequence ID" value="MFC5522500.1"/>
    <property type="molecule type" value="Genomic_DNA"/>
</dbReference>
<gene>
    <name evidence="2" type="ORF">ACFPP7_16505</name>
</gene>
<keyword evidence="3" id="KW-1185">Reference proteome</keyword>
<comment type="similarity">
    <text evidence="1">Belongs to the UPF0065 (bug) family.</text>
</comment>
<protein>
    <submittedName>
        <fullName evidence="2">Tripartite tricarboxylate transporter substrate binding protein</fullName>
    </submittedName>
</protein>
<dbReference type="InterPro" id="IPR042100">
    <property type="entry name" value="Bug_dom1"/>
</dbReference>
<evidence type="ECO:0000313" key="3">
    <source>
        <dbReference type="Proteomes" id="UP001596084"/>
    </source>
</evidence>
<organism evidence="2 3">
    <name type="scientific">Polaromonas jejuensis</name>
    <dbReference type="NCBI Taxonomy" id="457502"/>
    <lineage>
        <taxon>Bacteria</taxon>
        <taxon>Pseudomonadati</taxon>
        <taxon>Pseudomonadota</taxon>
        <taxon>Betaproteobacteria</taxon>
        <taxon>Burkholderiales</taxon>
        <taxon>Comamonadaceae</taxon>
        <taxon>Polaromonas</taxon>
    </lineage>
</organism>
<dbReference type="PIRSF" id="PIRSF017082">
    <property type="entry name" value="YflP"/>
    <property type="match status" value="1"/>
</dbReference>
<reference evidence="3" key="1">
    <citation type="journal article" date="2019" name="Int. J. Syst. Evol. Microbiol.">
        <title>The Global Catalogue of Microorganisms (GCM) 10K type strain sequencing project: providing services to taxonomists for standard genome sequencing and annotation.</title>
        <authorList>
            <consortium name="The Broad Institute Genomics Platform"/>
            <consortium name="The Broad Institute Genome Sequencing Center for Infectious Disease"/>
            <person name="Wu L."/>
            <person name="Ma J."/>
        </authorList>
    </citation>
    <scope>NUCLEOTIDE SEQUENCE [LARGE SCALE GENOMIC DNA]</scope>
    <source>
        <strain evidence="3">CGMCC 4.7277</strain>
    </source>
</reference>
<dbReference type="Gene3D" id="3.40.190.150">
    <property type="entry name" value="Bordetella uptake gene, domain 1"/>
    <property type="match status" value="1"/>
</dbReference>
<name>A0ABW0QD03_9BURK</name>
<dbReference type="Proteomes" id="UP001596084">
    <property type="component" value="Unassembled WGS sequence"/>
</dbReference>
<proteinExistence type="inferred from homology"/>
<dbReference type="Pfam" id="PF03401">
    <property type="entry name" value="TctC"/>
    <property type="match status" value="1"/>
</dbReference>
<dbReference type="Gene3D" id="3.40.190.10">
    <property type="entry name" value="Periplasmic binding protein-like II"/>
    <property type="match status" value="1"/>
</dbReference>
<dbReference type="RefSeq" id="WP_068832308.1">
    <property type="nucleotide sequence ID" value="NZ_JBHSMX010000024.1"/>
</dbReference>
<dbReference type="InterPro" id="IPR005064">
    <property type="entry name" value="BUG"/>
</dbReference>
<dbReference type="PANTHER" id="PTHR42928">
    <property type="entry name" value="TRICARBOXYLATE-BINDING PROTEIN"/>
    <property type="match status" value="1"/>
</dbReference>
<accession>A0ABW0QD03</accession>
<sequence length="329" mass="34146">MKPVITRRDFGTLAVGALGAVAAPAGFAQSGTFPAKPIKIIAPFAPGGGTDYIARVVATKLGERLKQPVIVENRPGAGGNLGTELALKSPPDGYTLLLVAGSYTVNPSVYKLNFDPIADMTPVIQLSRGAYVLVVNAALPVKSLAELLDLMRKEPGKIAYGSSGQGGHLHIVTEYMLDLAKAKATHVPYKGTGPAVTDLIAGNVQMMFAGTEAVMQHVKAGKLRALAVGTAKRLAAFPDIPSVAEAGVPGYDVVAWHGLIAPKGVPAPIVEALNREINATLATKEMEDRLAINGVGTAGGSPAQFGSLLQAEVERYGKVIRQAGIKADQ</sequence>
<dbReference type="CDD" id="cd13578">
    <property type="entry name" value="PBP2_Bug27"/>
    <property type="match status" value="1"/>
</dbReference>
<dbReference type="SUPFAM" id="SSF53850">
    <property type="entry name" value="Periplasmic binding protein-like II"/>
    <property type="match status" value="1"/>
</dbReference>
<evidence type="ECO:0000256" key="1">
    <source>
        <dbReference type="ARBA" id="ARBA00006987"/>
    </source>
</evidence>
<comment type="caution">
    <text evidence="2">The sequence shown here is derived from an EMBL/GenBank/DDBJ whole genome shotgun (WGS) entry which is preliminary data.</text>
</comment>